<keyword evidence="2" id="KW-0472">Membrane</keyword>
<protein>
    <recommendedName>
        <fullName evidence="4">Fibronectin type-III domain-containing protein</fullName>
    </recommendedName>
</protein>
<proteinExistence type="predicted"/>
<evidence type="ECO:0000313" key="5">
    <source>
        <dbReference type="EMBL" id="KAK9981549.1"/>
    </source>
</evidence>
<dbReference type="InterPro" id="IPR003961">
    <property type="entry name" value="FN3_dom"/>
</dbReference>
<keyword evidence="2" id="KW-0812">Transmembrane</keyword>
<keyword evidence="3" id="KW-0732">Signal</keyword>
<feature type="signal peptide" evidence="3">
    <location>
        <begin position="1"/>
        <end position="20"/>
    </location>
</feature>
<feature type="compositionally biased region" description="Polar residues" evidence="1">
    <location>
        <begin position="352"/>
        <end position="366"/>
    </location>
</feature>
<accession>A0AAW2B6F4</accession>
<dbReference type="InterPro" id="IPR036116">
    <property type="entry name" value="FN3_sf"/>
</dbReference>
<dbReference type="GO" id="GO:0005886">
    <property type="term" value="C:plasma membrane"/>
    <property type="evidence" value="ECO:0007669"/>
    <property type="project" value="TreeGrafter"/>
</dbReference>
<dbReference type="GO" id="GO:0004896">
    <property type="term" value="F:cytokine receptor activity"/>
    <property type="evidence" value="ECO:0007669"/>
    <property type="project" value="TreeGrafter"/>
</dbReference>
<dbReference type="AlphaFoldDB" id="A0AAW2B6F4"/>
<dbReference type="CDD" id="cd00063">
    <property type="entry name" value="FN3"/>
    <property type="match status" value="1"/>
</dbReference>
<gene>
    <name evidence="5" type="ORF">ABG768_001076</name>
</gene>
<dbReference type="PANTHER" id="PTHR20859:SF87">
    <property type="entry name" value="CYTOKINE RECEPTOR FAMILY MEMBER B13-RELATED"/>
    <property type="match status" value="1"/>
</dbReference>
<dbReference type="Gene3D" id="2.60.40.10">
    <property type="entry name" value="Immunoglobulins"/>
    <property type="match status" value="2"/>
</dbReference>
<comment type="caution">
    <text evidence="5">The sequence shown here is derived from an EMBL/GenBank/DDBJ whole genome shotgun (WGS) entry which is preliminary data.</text>
</comment>
<dbReference type="SUPFAM" id="SSF49265">
    <property type="entry name" value="Fibronectin type III"/>
    <property type="match status" value="1"/>
</dbReference>
<dbReference type="Pfam" id="PF01108">
    <property type="entry name" value="Tissue_fac"/>
    <property type="match status" value="1"/>
</dbReference>
<feature type="region of interest" description="Disordered" evidence="1">
    <location>
        <begin position="314"/>
        <end position="366"/>
    </location>
</feature>
<dbReference type="Proteomes" id="UP001479290">
    <property type="component" value="Unassembled WGS sequence"/>
</dbReference>
<feature type="domain" description="Fibronectin type-III" evidence="4">
    <location>
        <begin position="7"/>
        <end position="104"/>
    </location>
</feature>
<evidence type="ECO:0000313" key="6">
    <source>
        <dbReference type="Proteomes" id="UP001479290"/>
    </source>
</evidence>
<reference evidence="5 6" key="1">
    <citation type="submission" date="2024-05" db="EMBL/GenBank/DDBJ databases">
        <title>A high-quality chromosomal-level genome assembly of Topmouth culter (Culter alburnus).</title>
        <authorList>
            <person name="Zhao H."/>
        </authorList>
    </citation>
    <scope>NUCLEOTIDE SEQUENCE [LARGE SCALE GENOMIC DNA]</scope>
    <source>
        <strain evidence="5">CATC2023</strain>
        <tissue evidence="5">Muscle</tissue>
    </source>
</reference>
<organism evidence="5 6">
    <name type="scientific">Culter alburnus</name>
    <name type="common">Topmouth culter</name>
    <dbReference type="NCBI Taxonomy" id="194366"/>
    <lineage>
        <taxon>Eukaryota</taxon>
        <taxon>Metazoa</taxon>
        <taxon>Chordata</taxon>
        <taxon>Craniata</taxon>
        <taxon>Vertebrata</taxon>
        <taxon>Euteleostomi</taxon>
        <taxon>Actinopterygii</taxon>
        <taxon>Neopterygii</taxon>
        <taxon>Teleostei</taxon>
        <taxon>Ostariophysi</taxon>
        <taxon>Cypriniformes</taxon>
        <taxon>Xenocyprididae</taxon>
        <taxon>Xenocypridinae</taxon>
        <taxon>Culter</taxon>
    </lineage>
</organism>
<evidence type="ECO:0000256" key="3">
    <source>
        <dbReference type="SAM" id="SignalP"/>
    </source>
</evidence>
<evidence type="ECO:0000259" key="4">
    <source>
        <dbReference type="Pfam" id="PF01108"/>
    </source>
</evidence>
<dbReference type="EMBL" id="JAWDJR010000001">
    <property type="protein sequence ID" value="KAK9981549.1"/>
    <property type="molecule type" value="Genomic_DNA"/>
</dbReference>
<feature type="chain" id="PRO_5043721780" description="Fibronectin type-III domain-containing protein" evidence="3">
    <location>
        <begin position="21"/>
        <end position="366"/>
    </location>
</feature>
<keyword evidence="6" id="KW-1185">Reference proteome</keyword>
<dbReference type="InterPro" id="IPR013783">
    <property type="entry name" value="Ig-like_fold"/>
</dbReference>
<evidence type="ECO:0000256" key="2">
    <source>
        <dbReference type="SAM" id="Phobius"/>
    </source>
</evidence>
<keyword evidence="2" id="KW-1133">Transmembrane helix</keyword>
<dbReference type="InterPro" id="IPR050650">
    <property type="entry name" value="Type-II_Cytokine-TF_Rcpt"/>
</dbReference>
<name>A0AAW2B6F4_CULAL</name>
<evidence type="ECO:0000256" key="1">
    <source>
        <dbReference type="SAM" id="MobiDB-lite"/>
    </source>
</evidence>
<sequence>MRIQIYISVTVLILFQKSASEAVSRPPPPANVTIQCDNYGVEARWEYPDQSLDVHFFVEVTYSNGRQSETTQNLSLNISSMLSGPEYNRYFVTVRAERGGLKSDLCKSAIFSFNTKADSKIKCYLDFPEVELSPKDGKLHVQFTNPLHLYRNTPALRNLVEKLNYYIETEESKNSFTCEMKNEICESSIEFSEHRGVYCVTLTGGFEQRPLNPRSKCFEGDIRIYTSFTVYLYPVLGVALTLIFITAIIMLLAKKFNSEIKKNAITAFPKFLVFSPAPAGQCKVLKVETEIMNSKVKIEPVEDLHEQTTLIEMYSDEEQSSGDRDVGSGDLDNQCAYGPNMLDEDDEDDPGNLSNGYDSPHVNLSL</sequence>
<feature type="transmembrane region" description="Helical" evidence="2">
    <location>
        <begin position="231"/>
        <end position="253"/>
    </location>
</feature>
<dbReference type="PANTHER" id="PTHR20859">
    <property type="entry name" value="INTERFERON/INTERLEUKIN RECEPTOR"/>
    <property type="match status" value="1"/>
</dbReference>